<gene>
    <name evidence="2" type="ORF">EZH22_18760</name>
</gene>
<dbReference type="Pfam" id="PF04430">
    <property type="entry name" value="DUF498"/>
    <property type="match status" value="1"/>
</dbReference>
<sequence>MALQPRRCLPRPRPRRPSRARRRRRVGRPSRPRPEAVARAPGDPSPPRDLSPRDLPLRQFLPRQVAIDGYGDQFFHFAGMSHAGSILALPSGIRAWAPAAMAQVDAGALAPILAEAAAFELLFIGTGADPAHLREPLKQLLRGKGLRFELMPTPAAAATYNVLLAEGRRVGAALIAV</sequence>
<reference evidence="2 3" key="1">
    <citation type="submission" date="2020-10" db="EMBL/GenBank/DDBJ databases">
        <title>Degradation of 1,4-Dioxane by Xanthobacter sp. YN2, via a Novel Group-2 Soluble Di-Iron Monooxygenase.</title>
        <authorList>
            <person name="Ma F."/>
            <person name="Wang Y."/>
            <person name="Yang J."/>
            <person name="Guo H."/>
            <person name="Su D."/>
            <person name="Yu L."/>
        </authorList>
    </citation>
    <scope>NUCLEOTIDE SEQUENCE [LARGE SCALE GENOMIC DNA]</scope>
    <source>
        <strain evidence="2 3">YN2</strain>
    </source>
</reference>
<dbReference type="SUPFAM" id="SSF64076">
    <property type="entry name" value="MTH938-like"/>
    <property type="match status" value="1"/>
</dbReference>
<organism evidence="2 3">
    <name type="scientific">Xanthobacter dioxanivorans</name>
    <dbReference type="NCBI Taxonomy" id="2528964"/>
    <lineage>
        <taxon>Bacteria</taxon>
        <taxon>Pseudomonadati</taxon>
        <taxon>Pseudomonadota</taxon>
        <taxon>Alphaproteobacteria</taxon>
        <taxon>Hyphomicrobiales</taxon>
        <taxon>Xanthobacteraceae</taxon>
        <taxon>Xanthobacter</taxon>
    </lineage>
</organism>
<keyword evidence="3" id="KW-1185">Reference proteome</keyword>
<dbReference type="InterPro" id="IPR036748">
    <property type="entry name" value="MTH938-like_sf"/>
</dbReference>
<dbReference type="AlphaFoldDB" id="A0A974SHI8"/>
<accession>A0A974SHI8</accession>
<name>A0A974SHI8_9HYPH</name>
<dbReference type="InterPro" id="IPR007523">
    <property type="entry name" value="NDUFAF3/AAMDC"/>
</dbReference>
<evidence type="ECO:0000313" key="2">
    <source>
        <dbReference type="EMBL" id="QRG05154.1"/>
    </source>
</evidence>
<evidence type="ECO:0000256" key="1">
    <source>
        <dbReference type="SAM" id="MobiDB-lite"/>
    </source>
</evidence>
<dbReference type="KEGG" id="xdi:EZH22_18760"/>
<feature type="compositionally biased region" description="Basic residues" evidence="1">
    <location>
        <begin position="8"/>
        <end position="31"/>
    </location>
</feature>
<protein>
    <submittedName>
        <fullName evidence="2">Mth938-like domain-containing protein</fullName>
    </submittedName>
</protein>
<dbReference type="EMBL" id="CP063362">
    <property type="protein sequence ID" value="QRG05154.1"/>
    <property type="molecule type" value="Genomic_DNA"/>
</dbReference>
<dbReference type="PANTHER" id="PTHR21192">
    <property type="entry name" value="NUCLEAR PROTEIN E3-3"/>
    <property type="match status" value="1"/>
</dbReference>
<dbReference type="Gene3D" id="3.40.1230.10">
    <property type="entry name" value="MTH938-like"/>
    <property type="match status" value="1"/>
</dbReference>
<feature type="region of interest" description="Disordered" evidence="1">
    <location>
        <begin position="1"/>
        <end position="55"/>
    </location>
</feature>
<evidence type="ECO:0000313" key="3">
    <source>
        <dbReference type="Proteomes" id="UP000596427"/>
    </source>
</evidence>
<dbReference type="CDD" id="cd00248">
    <property type="entry name" value="Mth938-like"/>
    <property type="match status" value="1"/>
</dbReference>
<dbReference type="PANTHER" id="PTHR21192:SF2">
    <property type="entry name" value="NADH DEHYDROGENASE [UBIQUINONE] 1 ALPHA SUBCOMPLEX ASSEMBLY FACTOR 3"/>
    <property type="match status" value="1"/>
</dbReference>
<dbReference type="Proteomes" id="UP000596427">
    <property type="component" value="Chromosome"/>
</dbReference>
<proteinExistence type="predicted"/>